<protein>
    <submittedName>
        <fullName evidence="1">Uncharacterized protein</fullName>
    </submittedName>
</protein>
<evidence type="ECO:0000313" key="1">
    <source>
        <dbReference type="EMBL" id="CCD55958.1"/>
    </source>
</evidence>
<dbReference type="Proteomes" id="UP000008177">
    <property type="component" value="Unplaced contigs"/>
</dbReference>
<organism evidence="1 2">
    <name type="scientific">Botryotinia fuckeliana (strain T4)</name>
    <name type="common">Noble rot fungus</name>
    <name type="synonym">Botrytis cinerea</name>
    <dbReference type="NCBI Taxonomy" id="999810"/>
    <lineage>
        <taxon>Eukaryota</taxon>
        <taxon>Fungi</taxon>
        <taxon>Dikarya</taxon>
        <taxon>Ascomycota</taxon>
        <taxon>Pezizomycotina</taxon>
        <taxon>Leotiomycetes</taxon>
        <taxon>Helotiales</taxon>
        <taxon>Sclerotiniaceae</taxon>
        <taxon>Botrytis</taxon>
    </lineage>
</organism>
<dbReference type="HOGENOM" id="CLU_1796176_0_0_1"/>
<evidence type="ECO:0000313" key="2">
    <source>
        <dbReference type="Proteomes" id="UP000008177"/>
    </source>
</evidence>
<proteinExistence type="predicted"/>
<reference evidence="2" key="1">
    <citation type="journal article" date="2011" name="PLoS Genet.">
        <title>Genomic analysis of the necrotrophic fungal pathogens Sclerotinia sclerotiorum and Botrytis cinerea.</title>
        <authorList>
            <person name="Amselem J."/>
            <person name="Cuomo C.A."/>
            <person name="van Kan J.A."/>
            <person name="Viaud M."/>
            <person name="Benito E.P."/>
            <person name="Couloux A."/>
            <person name="Coutinho P.M."/>
            <person name="de Vries R.P."/>
            <person name="Dyer P.S."/>
            <person name="Fillinger S."/>
            <person name="Fournier E."/>
            <person name="Gout L."/>
            <person name="Hahn M."/>
            <person name="Kohn L."/>
            <person name="Lapalu N."/>
            <person name="Plummer K.M."/>
            <person name="Pradier J.M."/>
            <person name="Quevillon E."/>
            <person name="Sharon A."/>
            <person name="Simon A."/>
            <person name="ten Have A."/>
            <person name="Tudzynski B."/>
            <person name="Tudzynski P."/>
            <person name="Wincker P."/>
            <person name="Andrew M."/>
            <person name="Anthouard V."/>
            <person name="Beever R.E."/>
            <person name="Beffa R."/>
            <person name="Benoit I."/>
            <person name="Bouzid O."/>
            <person name="Brault B."/>
            <person name="Chen Z."/>
            <person name="Choquer M."/>
            <person name="Collemare J."/>
            <person name="Cotton P."/>
            <person name="Danchin E.G."/>
            <person name="Da Silva C."/>
            <person name="Gautier A."/>
            <person name="Giraud C."/>
            <person name="Giraud T."/>
            <person name="Gonzalez C."/>
            <person name="Grossetete S."/>
            <person name="Guldener U."/>
            <person name="Henrissat B."/>
            <person name="Howlett B.J."/>
            <person name="Kodira C."/>
            <person name="Kretschmer M."/>
            <person name="Lappartient A."/>
            <person name="Leroch M."/>
            <person name="Levis C."/>
            <person name="Mauceli E."/>
            <person name="Neuveglise C."/>
            <person name="Oeser B."/>
            <person name="Pearson M."/>
            <person name="Poulain J."/>
            <person name="Poussereau N."/>
            <person name="Quesneville H."/>
            <person name="Rascle C."/>
            <person name="Schumacher J."/>
            <person name="Segurens B."/>
            <person name="Sexton A."/>
            <person name="Silva E."/>
            <person name="Sirven C."/>
            <person name="Soanes D.M."/>
            <person name="Talbot N.J."/>
            <person name="Templeton M."/>
            <person name="Yandava C."/>
            <person name="Yarden O."/>
            <person name="Zeng Q."/>
            <person name="Rollins J.A."/>
            <person name="Lebrun M.H."/>
            <person name="Dickman M."/>
        </authorList>
    </citation>
    <scope>NUCLEOTIDE SEQUENCE [LARGE SCALE GENOMIC DNA]</scope>
    <source>
        <strain evidence="2">T4</strain>
    </source>
</reference>
<dbReference type="EMBL" id="FQ790358">
    <property type="protein sequence ID" value="CCD55958.1"/>
    <property type="molecule type" value="Genomic_DNA"/>
</dbReference>
<dbReference type="InParanoid" id="G2YWG0"/>
<sequence length="144" mass="16356">MDSYSRKNIRNLMSMCEKSSYEGSNHVLTCDPSIVSFRLGSSRSQERKPFKPKSQNDIINFAIINKTLLADVGFDFAVKSEGLHLQPAPWKPSSHARLGVYISQSVLDMQTCMKSRAKQMRLQLPYLKAFYSDTKTCEPEIVSK</sequence>
<dbReference type="AlphaFoldDB" id="G2YWG0"/>
<accession>G2YWG0</accession>
<gene>
    <name evidence="1" type="ORF">BofuT4_P150900.1</name>
</gene>
<name>G2YWG0_BOTF4</name>